<comment type="caution">
    <text evidence="3">The sequence shown here is derived from an EMBL/GenBank/DDBJ whole genome shotgun (WGS) entry which is preliminary data.</text>
</comment>
<dbReference type="Proteomes" id="UP001107558">
    <property type="component" value="Chromosome 4"/>
</dbReference>
<dbReference type="SUPFAM" id="SSF57625">
    <property type="entry name" value="Invertebrate chitin-binding proteins"/>
    <property type="match status" value="1"/>
</dbReference>
<name>A0A9J6BDJ2_POLVA</name>
<organism evidence="3 4">
    <name type="scientific">Polypedilum vanderplanki</name>
    <name type="common">Sleeping chironomid midge</name>
    <dbReference type="NCBI Taxonomy" id="319348"/>
    <lineage>
        <taxon>Eukaryota</taxon>
        <taxon>Metazoa</taxon>
        <taxon>Ecdysozoa</taxon>
        <taxon>Arthropoda</taxon>
        <taxon>Hexapoda</taxon>
        <taxon>Insecta</taxon>
        <taxon>Pterygota</taxon>
        <taxon>Neoptera</taxon>
        <taxon>Endopterygota</taxon>
        <taxon>Diptera</taxon>
        <taxon>Nematocera</taxon>
        <taxon>Chironomoidea</taxon>
        <taxon>Chironomidae</taxon>
        <taxon>Chironominae</taxon>
        <taxon>Polypedilum</taxon>
        <taxon>Polypedilum</taxon>
    </lineage>
</organism>
<reference evidence="3" key="1">
    <citation type="submission" date="2021-03" db="EMBL/GenBank/DDBJ databases">
        <title>Chromosome level genome of the anhydrobiotic midge Polypedilum vanderplanki.</title>
        <authorList>
            <person name="Yoshida Y."/>
            <person name="Kikawada T."/>
            <person name="Gusev O."/>
        </authorList>
    </citation>
    <scope>NUCLEOTIDE SEQUENCE</scope>
    <source>
        <strain evidence="3">NIAS01</strain>
        <tissue evidence="3">Whole body or cell culture</tissue>
    </source>
</reference>
<accession>A0A9J6BDJ2</accession>
<sequence length="222" mass="25547">MRKVLLTVLLFAIFSSTIAYEEFTDSRGQCWRCYPEKPCERCPRFSNDLWPTSHSDICFEPNCNIPENRRFLFPSRESDRYFRCVYNHNHWTHETVSCRCGTLFNMRTQECVAPRNWTPFCVELITPIMMRSCETGNRILVIGNEVEQTTRMAPFPEWVTSTIEFTTPNGPTLNTTVGDGDMQTPPGNGNGNGTTTASPCICIIWWRPCPCNPCWPRTCMMG</sequence>
<keyword evidence="4" id="KW-1185">Reference proteome</keyword>
<evidence type="ECO:0000313" key="3">
    <source>
        <dbReference type="EMBL" id="KAG5667778.1"/>
    </source>
</evidence>
<protein>
    <recommendedName>
        <fullName evidence="5">Chitin-binding type-2 domain-containing protein</fullName>
    </recommendedName>
</protein>
<keyword evidence="2" id="KW-0732">Signal</keyword>
<evidence type="ECO:0000256" key="2">
    <source>
        <dbReference type="SAM" id="SignalP"/>
    </source>
</evidence>
<dbReference type="EMBL" id="JADBJN010000004">
    <property type="protein sequence ID" value="KAG5667778.1"/>
    <property type="molecule type" value="Genomic_DNA"/>
</dbReference>
<dbReference type="InterPro" id="IPR036508">
    <property type="entry name" value="Chitin-bd_dom_sf"/>
</dbReference>
<dbReference type="OrthoDB" id="7765120at2759"/>
<gene>
    <name evidence="3" type="ORF">PVAND_015748</name>
</gene>
<evidence type="ECO:0000313" key="4">
    <source>
        <dbReference type="Proteomes" id="UP001107558"/>
    </source>
</evidence>
<dbReference type="GO" id="GO:0008061">
    <property type="term" value="F:chitin binding"/>
    <property type="evidence" value="ECO:0007669"/>
    <property type="project" value="InterPro"/>
</dbReference>
<feature type="region of interest" description="Disordered" evidence="1">
    <location>
        <begin position="169"/>
        <end position="190"/>
    </location>
</feature>
<evidence type="ECO:0000256" key="1">
    <source>
        <dbReference type="SAM" id="MobiDB-lite"/>
    </source>
</evidence>
<feature type="signal peptide" evidence="2">
    <location>
        <begin position="1"/>
        <end position="19"/>
    </location>
</feature>
<proteinExistence type="predicted"/>
<feature type="chain" id="PRO_5039891077" description="Chitin-binding type-2 domain-containing protein" evidence="2">
    <location>
        <begin position="20"/>
        <end position="222"/>
    </location>
</feature>
<evidence type="ECO:0008006" key="5">
    <source>
        <dbReference type="Google" id="ProtNLM"/>
    </source>
</evidence>
<dbReference type="AlphaFoldDB" id="A0A9J6BDJ2"/>